<dbReference type="Pfam" id="PF25788">
    <property type="entry name" value="Ig_Rha78A_N"/>
    <property type="match status" value="1"/>
</dbReference>
<dbReference type="InterPro" id="IPR016007">
    <property type="entry name" value="Alpha_rhamnosid"/>
</dbReference>
<evidence type="ECO:0000313" key="9">
    <source>
        <dbReference type="Proteomes" id="UP000277811"/>
    </source>
</evidence>
<proteinExistence type="predicted"/>
<organism evidence="8 9">
    <name type="scientific">Lucifera butyrica</name>
    <dbReference type="NCBI Taxonomy" id="1351585"/>
    <lineage>
        <taxon>Bacteria</taxon>
        <taxon>Bacillati</taxon>
        <taxon>Bacillota</taxon>
        <taxon>Negativicutes</taxon>
        <taxon>Veillonellales</taxon>
        <taxon>Veillonellaceae</taxon>
        <taxon>Lucifera</taxon>
    </lineage>
</organism>
<feature type="domain" description="Bacterial alpha-L-rhamnosidase N-terminal" evidence="5">
    <location>
        <begin position="141"/>
        <end position="302"/>
    </location>
</feature>
<evidence type="ECO:0000256" key="1">
    <source>
        <dbReference type="ARBA" id="ARBA00001445"/>
    </source>
</evidence>
<dbReference type="Pfam" id="PF17389">
    <property type="entry name" value="Bac_rhamnosid6H"/>
    <property type="match status" value="1"/>
</dbReference>
<feature type="domain" description="Alpha-L-rhamnosidase C-terminal" evidence="7">
    <location>
        <begin position="782"/>
        <end position="847"/>
    </location>
</feature>
<dbReference type="Proteomes" id="UP000277811">
    <property type="component" value="Unassembled WGS sequence"/>
</dbReference>
<reference evidence="8 9" key="1">
    <citation type="submission" date="2018-06" db="EMBL/GenBank/DDBJ databases">
        <authorList>
            <person name="Strepis N."/>
        </authorList>
    </citation>
    <scope>NUCLEOTIDE SEQUENCE [LARGE SCALE GENOMIC DNA]</scope>
    <source>
        <strain evidence="8">LUCI</strain>
    </source>
</reference>
<dbReference type="Gene3D" id="2.60.420.10">
    <property type="entry name" value="Maltose phosphorylase, domain 3"/>
    <property type="match status" value="1"/>
</dbReference>
<keyword evidence="3" id="KW-0378">Hydrolase</keyword>
<evidence type="ECO:0000259" key="5">
    <source>
        <dbReference type="Pfam" id="PF08531"/>
    </source>
</evidence>
<evidence type="ECO:0000259" key="6">
    <source>
        <dbReference type="Pfam" id="PF17389"/>
    </source>
</evidence>
<evidence type="ECO:0000313" key="8">
    <source>
        <dbReference type="EMBL" id="VBB07186.1"/>
    </source>
</evidence>
<gene>
    <name evidence="8" type="ORF">LUCI_2430</name>
</gene>
<feature type="domain" description="Alpha-L-rhamnosidase six-hairpin glycosidase" evidence="6">
    <location>
        <begin position="425"/>
        <end position="777"/>
    </location>
</feature>
<sequence length="881" mass="99416">MFKVIQVKMNYMDEAAGVVKMPVLSWQLSSDKRNISQKAYKLQLAEDETFFSVLYDSGVVDSGESLQADIENFVLQTAARYFVRVKVQDNENSWSEWSLPVSFVSGLVDNNWRGIFISAETEADADQSKGTYLRKDIYIGKKVKEAYAYTTALGLYHFFINGQKVGADQMTPGWTSYQERLLYQTYDVTRLLQEGANTLGTHLGAGWYKGLMGFNHIRNIYGKVTAFLAQVHVKYEDGTEDIFVTDESWQGSDSPVIFSEIYDGEIYDATLEQDGWSCAGFDCSLWHGVNIVEYEKVLLQPQYASRPGVNDRIPAKRIFTTPKGETVVDFGQNMTGWIEFSVDGKRGDKVQLKCFEVLDSNGNAYFANLRAAKETVIYICKGDGKEVFHPSFTFQGFQFAQIVEYPGAPQLENFIAYTVHSVMESTGSFECSNQDITQLQHNILWGLKGNFLDVPTDCPQRDERLGWTGDAQIFCRTACFLKNTYAFYEKWLKDVAADQTEEGGVPHVVPDLLTGDFKGDWLLRQGTHSAAAWADAAVVVPWTVYLTYGDKNIIRQQYVSMKKWVDFMHSHAENGIWKFKLQFGDWVALDAEEGSYFGATPNELVCSAYYAYSTLLFAKMAKAIGKDGDYEVYLARYNGIKRDYQQNFFDNEGNLKAQTQTAHVVSLYFDLVREKYKAKIAANLVKLIQKENGHLVTGFVGTPYICHALSQNGYVKEAYDLLLKDDFPSWLYQVKRGATTIWEHWDGLKPDGTMWSADMNSFNHYAYGAIGEWLYRAAAGIEIDENAPGYKHILLKPLFGGGLSYVKAAYQSVYGEVGIHWQLNGKKGSIKINVPVNTTATLYLADVDNITDSEGLAFEKYDRSYKASTGSGEYTINFTLA</sequence>
<dbReference type="GO" id="GO:0030596">
    <property type="term" value="F:alpha-L-rhamnosidase activity"/>
    <property type="evidence" value="ECO:0007669"/>
    <property type="project" value="UniProtKB-EC"/>
</dbReference>
<keyword evidence="9" id="KW-1185">Reference proteome</keyword>
<dbReference type="EMBL" id="UPPP01000072">
    <property type="protein sequence ID" value="VBB07186.1"/>
    <property type="molecule type" value="Genomic_DNA"/>
</dbReference>
<dbReference type="PANTHER" id="PTHR33307">
    <property type="entry name" value="ALPHA-RHAMNOSIDASE (EUROFUNG)"/>
    <property type="match status" value="1"/>
</dbReference>
<dbReference type="InterPro" id="IPR013783">
    <property type="entry name" value="Ig-like_fold"/>
</dbReference>
<name>A0A498R3F1_9FIRM</name>
<dbReference type="InterPro" id="IPR008928">
    <property type="entry name" value="6-hairpin_glycosidase_sf"/>
</dbReference>
<comment type="catalytic activity">
    <reaction evidence="1">
        <text>Hydrolysis of terminal non-reducing alpha-L-rhamnose residues in alpha-L-rhamnosides.</text>
        <dbReference type="EC" id="3.2.1.40"/>
    </reaction>
</comment>
<dbReference type="InterPro" id="IPR035396">
    <property type="entry name" value="Bac_rhamnosid6H"/>
</dbReference>
<dbReference type="RefSeq" id="WP_122628127.1">
    <property type="nucleotide sequence ID" value="NZ_UPPP01000072.1"/>
</dbReference>
<protein>
    <recommendedName>
        <fullName evidence="2">alpha-L-rhamnosidase</fullName>
        <ecNumber evidence="2">3.2.1.40</ecNumber>
    </recommendedName>
</protein>
<dbReference type="Gene3D" id="2.60.40.10">
    <property type="entry name" value="Immunoglobulins"/>
    <property type="match status" value="1"/>
</dbReference>
<dbReference type="InterPro" id="IPR012341">
    <property type="entry name" value="6hp_glycosidase-like_sf"/>
</dbReference>
<dbReference type="AlphaFoldDB" id="A0A498R3F1"/>
<dbReference type="EC" id="3.2.1.40" evidence="2"/>
<evidence type="ECO:0000259" key="4">
    <source>
        <dbReference type="Pfam" id="PF05592"/>
    </source>
</evidence>
<dbReference type="Pfam" id="PF05592">
    <property type="entry name" value="Bac_rhamnosid"/>
    <property type="match status" value="1"/>
</dbReference>
<dbReference type="Pfam" id="PF08531">
    <property type="entry name" value="Bac_rhamnosid_N"/>
    <property type="match status" value="1"/>
</dbReference>
<evidence type="ECO:0000256" key="2">
    <source>
        <dbReference type="ARBA" id="ARBA00012652"/>
    </source>
</evidence>
<feature type="domain" description="Alpha-L-rhamnosidase concanavalin-like" evidence="4">
    <location>
        <begin position="320"/>
        <end position="420"/>
    </location>
</feature>
<accession>A0A498R3F1</accession>
<dbReference type="InterPro" id="IPR013737">
    <property type="entry name" value="Bac_rhamnosid_N"/>
</dbReference>
<dbReference type="OrthoDB" id="9761045at2"/>
<evidence type="ECO:0000259" key="7">
    <source>
        <dbReference type="Pfam" id="PF17390"/>
    </source>
</evidence>
<dbReference type="Pfam" id="PF17390">
    <property type="entry name" value="Bac_rhamnosid_C"/>
    <property type="match status" value="1"/>
</dbReference>
<dbReference type="GO" id="GO:0005975">
    <property type="term" value="P:carbohydrate metabolic process"/>
    <property type="evidence" value="ECO:0007669"/>
    <property type="project" value="InterPro"/>
</dbReference>
<dbReference type="Gene3D" id="2.60.120.260">
    <property type="entry name" value="Galactose-binding domain-like"/>
    <property type="match status" value="2"/>
</dbReference>
<dbReference type="InterPro" id="IPR035398">
    <property type="entry name" value="Bac_rhamnosid_C"/>
</dbReference>
<dbReference type="InterPro" id="IPR008902">
    <property type="entry name" value="Rhamnosid_concanavalin"/>
</dbReference>
<dbReference type="Gene3D" id="1.50.10.10">
    <property type="match status" value="1"/>
</dbReference>
<dbReference type="PANTHER" id="PTHR33307:SF6">
    <property type="entry name" value="ALPHA-RHAMNOSIDASE (EUROFUNG)-RELATED"/>
    <property type="match status" value="1"/>
</dbReference>
<dbReference type="SUPFAM" id="SSF48208">
    <property type="entry name" value="Six-hairpin glycosidases"/>
    <property type="match status" value="1"/>
</dbReference>
<evidence type="ECO:0000256" key="3">
    <source>
        <dbReference type="ARBA" id="ARBA00022801"/>
    </source>
</evidence>
<dbReference type="PIRSF" id="PIRSF010631">
    <property type="entry name" value="A-rhamnsds"/>
    <property type="match status" value="1"/>
</dbReference>